<keyword evidence="3" id="KW-1185">Reference proteome</keyword>
<sequence length="58" mass="6145">MGIKHGASSGVLLTNLPQEYTKIQGARSAQVRASHAGQGNLRHGKMLAQNVPTHAKNI</sequence>
<proteinExistence type="predicted"/>
<gene>
    <name evidence="2" type="ORF">HMPREF0183_1500</name>
</gene>
<comment type="caution">
    <text evidence="2">The sequence shown here is derived from an EMBL/GenBank/DDBJ whole genome shotgun (WGS) entry which is preliminary data.</text>
</comment>
<feature type="region of interest" description="Disordered" evidence="1">
    <location>
        <begin position="31"/>
        <end position="58"/>
    </location>
</feature>
<reference evidence="2 3" key="1">
    <citation type="submission" date="2010-04" db="EMBL/GenBank/DDBJ databases">
        <authorList>
            <person name="Qin X."/>
            <person name="Bachman B."/>
            <person name="Battles P."/>
            <person name="Bell A."/>
            <person name="Bess C."/>
            <person name="Bickham C."/>
            <person name="Chaboub L."/>
            <person name="Chen D."/>
            <person name="Coyle M."/>
            <person name="Deiros D.R."/>
            <person name="Dinh H."/>
            <person name="Forbes L."/>
            <person name="Fowler G."/>
            <person name="Francisco L."/>
            <person name="Fu Q."/>
            <person name="Gubbala S."/>
            <person name="Hale W."/>
            <person name="Han Y."/>
            <person name="Hemphill L."/>
            <person name="Highlander S.K."/>
            <person name="Hirani K."/>
            <person name="Hogues M."/>
            <person name="Jackson L."/>
            <person name="Jakkamsetti A."/>
            <person name="Javaid M."/>
            <person name="Jiang H."/>
            <person name="Korchina V."/>
            <person name="Kovar C."/>
            <person name="Lara F."/>
            <person name="Lee S."/>
            <person name="Mata R."/>
            <person name="Mathew T."/>
            <person name="Moen C."/>
            <person name="Morales K."/>
            <person name="Munidasa M."/>
            <person name="Nazareth L."/>
            <person name="Ngo R."/>
            <person name="Nguyen L."/>
            <person name="Okwuonu G."/>
            <person name="Ongeri F."/>
            <person name="Patil S."/>
            <person name="Petrosino J."/>
            <person name="Pham C."/>
            <person name="Pham P."/>
            <person name="Pu L.-L."/>
            <person name="Puazo M."/>
            <person name="Raj R."/>
            <person name="Reid J."/>
            <person name="Rouhana J."/>
            <person name="Saada N."/>
            <person name="Shang Y."/>
            <person name="Simmons D."/>
            <person name="Thornton R."/>
            <person name="Warren J."/>
            <person name="Weissenberger G."/>
            <person name="Zhang J."/>
            <person name="Zhang L."/>
            <person name="Zhou C."/>
            <person name="Zhu D."/>
            <person name="Muzny D."/>
            <person name="Worley K."/>
            <person name="Gibbs R."/>
        </authorList>
    </citation>
    <scope>NUCLEOTIDE SEQUENCE [LARGE SCALE GENOMIC DNA]</scope>
    <source>
        <strain evidence="2 3">ATCC 49030</strain>
    </source>
</reference>
<dbReference type="STRING" id="585530.HMPREF0183_1500"/>
<organism evidence="2 3">
    <name type="scientific">Brevibacterium mcbrellneri ATCC 49030</name>
    <dbReference type="NCBI Taxonomy" id="585530"/>
    <lineage>
        <taxon>Bacteria</taxon>
        <taxon>Bacillati</taxon>
        <taxon>Actinomycetota</taxon>
        <taxon>Actinomycetes</taxon>
        <taxon>Micrococcales</taxon>
        <taxon>Brevibacteriaceae</taxon>
        <taxon>Brevibacterium</taxon>
    </lineage>
</organism>
<dbReference type="Proteomes" id="UP000005714">
    <property type="component" value="Unassembled WGS sequence"/>
</dbReference>
<name>D4YNJ0_9MICO</name>
<protein>
    <submittedName>
        <fullName evidence="2">Uncharacterized protein</fullName>
    </submittedName>
</protein>
<dbReference type="AlphaFoldDB" id="D4YNJ0"/>
<accession>D4YNJ0</accession>
<dbReference type="EMBL" id="ADNU01000043">
    <property type="protein sequence ID" value="EFG47236.1"/>
    <property type="molecule type" value="Genomic_DNA"/>
</dbReference>
<evidence type="ECO:0000256" key="1">
    <source>
        <dbReference type="SAM" id="MobiDB-lite"/>
    </source>
</evidence>
<evidence type="ECO:0000313" key="3">
    <source>
        <dbReference type="Proteomes" id="UP000005714"/>
    </source>
</evidence>
<evidence type="ECO:0000313" key="2">
    <source>
        <dbReference type="EMBL" id="EFG47236.1"/>
    </source>
</evidence>